<dbReference type="PANTHER" id="PTHR12390">
    <property type="entry name" value="UROPORPHYRINOGEN III SYNTHASE"/>
    <property type="match status" value="1"/>
</dbReference>
<dbReference type="Gene3D" id="3.40.50.10090">
    <property type="match status" value="1"/>
</dbReference>
<evidence type="ECO:0000256" key="2">
    <source>
        <dbReference type="ARBA" id="ARBA00008133"/>
    </source>
</evidence>
<dbReference type="GO" id="GO:0006782">
    <property type="term" value="P:protoporphyrinogen IX biosynthetic process"/>
    <property type="evidence" value="ECO:0007669"/>
    <property type="project" value="UniProtKB-UniPathway"/>
</dbReference>
<evidence type="ECO:0000256" key="1">
    <source>
        <dbReference type="ARBA" id="ARBA00004772"/>
    </source>
</evidence>
<dbReference type="InterPro" id="IPR036108">
    <property type="entry name" value="4pyrrol_syn_uPrphyn_synt_sf"/>
</dbReference>
<evidence type="ECO:0000313" key="14">
    <source>
        <dbReference type="Proteomes" id="UP000694701"/>
    </source>
</evidence>
<evidence type="ECO:0000256" key="11">
    <source>
        <dbReference type="ARBA" id="ARBA00060039"/>
    </source>
</evidence>
<dbReference type="PANTHER" id="PTHR12390:SF0">
    <property type="entry name" value="UROPORPHYRINOGEN-III SYNTHASE"/>
    <property type="match status" value="1"/>
</dbReference>
<dbReference type="GO" id="GO:0006780">
    <property type="term" value="P:uroporphyrinogen III biosynthetic process"/>
    <property type="evidence" value="ECO:0007669"/>
    <property type="project" value="InterPro"/>
</dbReference>
<dbReference type="UniPathway" id="UPA00251">
    <property type="reaction ID" value="UER00320"/>
</dbReference>
<dbReference type="CDD" id="cd06578">
    <property type="entry name" value="HemD"/>
    <property type="match status" value="1"/>
</dbReference>
<dbReference type="GO" id="GO:0004852">
    <property type="term" value="F:uroporphyrinogen-III synthase activity"/>
    <property type="evidence" value="ECO:0007669"/>
    <property type="project" value="UniProtKB-EC"/>
</dbReference>
<keyword evidence="5" id="KW-0456">Lyase</keyword>
<dbReference type="Proteomes" id="UP000694701">
    <property type="component" value="Unplaced"/>
</dbReference>
<dbReference type="InterPro" id="IPR039793">
    <property type="entry name" value="UROS/Hem4"/>
</dbReference>
<protein>
    <recommendedName>
        <fullName evidence="9">Uroporphyrinogen-III synthase</fullName>
        <ecNumber evidence="3">4.2.1.75</ecNumber>
    </recommendedName>
    <alternativeName>
        <fullName evidence="8">Hydroxymethylbilane hydrolyase [cyclizing]</fullName>
    </alternativeName>
    <alternativeName>
        <fullName evidence="7">Uroporphyrinogen-III cosynthase</fullName>
    </alternativeName>
</protein>
<dbReference type="Ensembl" id="ENSCCRT00020044705.1">
    <property type="protein sequence ID" value="ENSCCRP00020040980.1"/>
    <property type="gene ID" value="ENSCCRG00020018230.1"/>
</dbReference>
<dbReference type="GO" id="GO:0005829">
    <property type="term" value="C:cytosol"/>
    <property type="evidence" value="ECO:0007669"/>
    <property type="project" value="TreeGrafter"/>
</dbReference>
<feature type="domain" description="Tetrapyrrole biosynthesis uroporphyrinogen III synthase" evidence="12">
    <location>
        <begin position="108"/>
        <end position="194"/>
    </location>
</feature>
<evidence type="ECO:0000256" key="3">
    <source>
        <dbReference type="ARBA" id="ARBA00013109"/>
    </source>
</evidence>
<sequence length="226" mass="25263">MKVLLLKEPRESESEADPYLQELSSCGHTASLIPVLSFRFVSLDELSERLFEPERFGGLIFSSPRAVEAVKSCLDSQKHRHSESGASCALPDAGNHLYFLLKCSVVDLGLSPLGEDTGTADALAQLILQRENQEMKPLFFPCGSIKREVLPTALRNNHVPLETLTVYQTSEHPDLQKNITEYFTQQVYFFAPSDSRFSNSCISDKYCPPHKPYINGEIIYSASDDV</sequence>
<evidence type="ECO:0000259" key="12">
    <source>
        <dbReference type="Pfam" id="PF02602"/>
    </source>
</evidence>
<evidence type="ECO:0000256" key="7">
    <source>
        <dbReference type="ARBA" id="ARBA00031702"/>
    </source>
</evidence>
<comment type="pathway">
    <text evidence="1">Porphyrin-containing compound metabolism; protoporphyrin-IX biosynthesis; coproporphyrinogen-III from 5-aminolevulinate: step 3/4.</text>
</comment>
<proteinExistence type="inferred from homology"/>
<organism evidence="13 14">
    <name type="scientific">Cyprinus carpio</name>
    <name type="common">Common carp</name>
    <dbReference type="NCBI Taxonomy" id="7962"/>
    <lineage>
        <taxon>Eukaryota</taxon>
        <taxon>Metazoa</taxon>
        <taxon>Chordata</taxon>
        <taxon>Craniata</taxon>
        <taxon>Vertebrata</taxon>
        <taxon>Euteleostomi</taxon>
        <taxon>Actinopterygii</taxon>
        <taxon>Neopterygii</taxon>
        <taxon>Teleostei</taxon>
        <taxon>Ostariophysi</taxon>
        <taxon>Cypriniformes</taxon>
        <taxon>Cyprinidae</taxon>
        <taxon>Cyprininae</taxon>
        <taxon>Cyprinus</taxon>
    </lineage>
</organism>
<accession>A0A8C2EGR2</accession>
<name>A0A8C2EGR2_CYPCA</name>
<keyword evidence="4" id="KW-0350">Heme biosynthesis</keyword>
<dbReference type="Pfam" id="PF02602">
    <property type="entry name" value="HEM4"/>
    <property type="match status" value="1"/>
</dbReference>
<evidence type="ECO:0000256" key="5">
    <source>
        <dbReference type="ARBA" id="ARBA00023239"/>
    </source>
</evidence>
<evidence type="ECO:0000256" key="9">
    <source>
        <dbReference type="ARBA" id="ARBA00040167"/>
    </source>
</evidence>
<dbReference type="AlphaFoldDB" id="A0A8C2EGR2"/>
<dbReference type="FunFam" id="3.40.50.10090:FF:000003">
    <property type="entry name" value="uroporphyrinogen-III synthase"/>
    <property type="match status" value="1"/>
</dbReference>
<comment type="similarity">
    <text evidence="2">Belongs to the uroporphyrinogen-III synthase family.</text>
</comment>
<keyword evidence="6" id="KW-0627">Porphyrin biosynthesis</keyword>
<evidence type="ECO:0000256" key="6">
    <source>
        <dbReference type="ARBA" id="ARBA00023244"/>
    </source>
</evidence>
<evidence type="ECO:0000256" key="10">
    <source>
        <dbReference type="ARBA" id="ARBA00048617"/>
    </source>
</evidence>
<evidence type="ECO:0000256" key="8">
    <source>
        <dbReference type="ARBA" id="ARBA00032649"/>
    </source>
</evidence>
<comment type="catalytic activity">
    <reaction evidence="10">
        <text>hydroxymethylbilane = uroporphyrinogen III + H2O</text>
        <dbReference type="Rhea" id="RHEA:18965"/>
        <dbReference type="ChEBI" id="CHEBI:15377"/>
        <dbReference type="ChEBI" id="CHEBI:57308"/>
        <dbReference type="ChEBI" id="CHEBI:57845"/>
        <dbReference type="EC" id="4.2.1.75"/>
    </reaction>
</comment>
<comment type="function">
    <text evidence="11">Catalyzes cyclization of the linear tetrapyrrole, hydroxymethylbilane, to the macrocyclic uroporphyrinogen III, the branch point for the various sub-pathways leading to the wide diversity of porphyrins. Porphyrins act as cofactors for a multitude of enzymes that perform a variety of processes within the cell such as methionine synthesis (vitamin B12) or oxygen transport (heme).</text>
</comment>
<reference evidence="13" key="1">
    <citation type="submission" date="2025-08" db="UniProtKB">
        <authorList>
            <consortium name="Ensembl"/>
        </authorList>
    </citation>
    <scope>IDENTIFICATION</scope>
</reference>
<evidence type="ECO:0000313" key="13">
    <source>
        <dbReference type="Ensembl" id="ENSCCRP00020040980.1"/>
    </source>
</evidence>
<dbReference type="EC" id="4.2.1.75" evidence="3"/>
<dbReference type="InterPro" id="IPR003754">
    <property type="entry name" value="4pyrrol_synth_uPrphyn_synth"/>
</dbReference>
<dbReference type="SUPFAM" id="SSF69618">
    <property type="entry name" value="HemD-like"/>
    <property type="match status" value="1"/>
</dbReference>
<dbReference type="GO" id="GO:0006785">
    <property type="term" value="P:heme B biosynthetic process"/>
    <property type="evidence" value="ECO:0007669"/>
    <property type="project" value="UniProtKB-ARBA"/>
</dbReference>
<evidence type="ECO:0000256" key="4">
    <source>
        <dbReference type="ARBA" id="ARBA00023133"/>
    </source>
</evidence>